<reference evidence="4" key="1">
    <citation type="submission" date="2019-11" db="EMBL/GenBank/DDBJ databases">
        <authorList>
            <person name="Feng L."/>
        </authorList>
    </citation>
    <scope>NUCLEOTIDE SEQUENCE</scope>
    <source>
        <strain evidence="4">SrubneriLFYP117</strain>
    </source>
</reference>
<evidence type="ECO:0000259" key="3">
    <source>
        <dbReference type="Pfam" id="PF12182"/>
    </source>
</evidence>
<sequence length="154" mass="16316">MAKKMTVLLATATVLLLGACSNQQTPSSSQSNIQVTASEAKTTNTQGSSSDGSSNSSSLNTTNTQVTQGNIDGTYKGVDEADQITLVVTGDTGTWTAVEPDGEQEIKPVKLDAANQSIIIGDDAYRYRLEGQQLTLKEADNELDDQDTIVLTKQ</sequence>
<feature type="region of interest" description="Disordered" evidence="1">
    <location>
        <begin position="22"/>
        <end position="74"/>
    </location>
</feature>
<gene>
    <name evidence="4" type="ORF">SRLFYP117_01528</name>
</gene>
<evidence type="ECO:0000256" key="1">
    <source>
        <dbReference type="SAM" id="MobiDB-lite"/>
    </source>
</evidence>
<evidence type="ECO:0000256" key="2">
    <source>
        <dbReference type="SAM" id="SignalP"/>
    </source>
</evidence>
<feature type="chain" id="PRO_5039694308" evidence="2">
    <location>
        <begin position="24"/>
        <end position="154"/>
    </location>
</feature>
<dbReference type="PROSITE" id="PS51257">
    <property type="entry name" value="PROKAR_LIPOPROTEIN"/>
    <property type="match status" value="1"/>
</dbReference>
<feature type="signal peptide" evidence="2">
    <location>
        <begin position="1"/>
        <end position="23"/>
    </location>
</feature>
<dbReference type="InterPro" id="IPR020961">
    <property type="entry name" value="DUF3642_lipo"/>
</dbReference>
<organism evidence="4">
    <name type="scientific">Streptococcus oralis</name>
    <dbReference type="NCBI Taxonomy" id="1303"/>
    <lineage>
        <taxon>Bacteria</taxon>
        <taxon>Bacillati</taxon>
        <taxon>Bacillota</taxon>
        <taxon>Bacilli</taxon>
        <taxon>Lactobacillales</taxon>
        <taxon>Streptococcaceae</taxon>
        <taxon>Streptococcus</taxon>
    </lineage>
</organism>
<dbReference type="Pfam" id="PF12182">
    <property type="entry name" value="DUF3642"/>
    <property type="match status" value="1"/>
</dbReference>
<evidence type="ECO:0000313" key="4">
    <source>
        <dbReference type="EMBL" id="VYU28842.1"/>
    </source>
</evidence>
<feature type="compositionally biased region" description="Low complexity" evidence="1">
    <location>
        <begin position="42"/>
        <end position="68"/>
    </location>
</feature>
<dbReference type="Gene3D" id="2.40.128.50">
    <property type="match status" value="1"/>
</dbReference>
<name>A0A6N3DKX3_STROR</name>
<protein>
    <submittedName>
        <fullName evidence="4">Bacterial lipoprotein</fullName>
    </submittedName>
</protein>
<feature type="compositionally biased region" description="Low complexity" evidence="1">
    <location>
        <begin position="22"/>
        <end position="34"/>
    </location>
</feature>
<accession>A0A6N3DKX3</accession>
<feature type="domain" description="DUF3642" evidence="3">
    <location>
        <begin position="70"/>
        <end position="153"/>
    </location>
</feature>
<dbReference type="RefSeq" id="WP_156677050.1">
    <property type="nucleotide sequence ID" value="NZ_CACRUL010000018.1"/>
</dbReference>
<dbReference type="AlphaFoldDB" id="A0A6N3DKX3"/>
<dbReference type="EMBL" id="CACRUL010000018">
    <property type="protein sequence ID" value="VYU28842.1"/>
    <property type="molecule type" value="Genomic_DNA"/>
</dbReference>
<proteinExistence type="predicted"/>
<keyword evidence="2" id="KW-0732">Signal</keyword>
<dbReference type="InterPro" id="IPR027279">
    <property type="entry name" value="D_amino_pept/lipop_sf"/>
</dbReference>
<dbReference type="NCBIfam" id="NF040528">
    <property type="entry name" value="SP_0198_lipo"/>
    <property type="match status" value="1"/>
</dbReference>
<keyword evidence="4" id="KW-0449">Lipoprotein</keyword>